<evidence type="ECO:0000256" key="1">
    <source>
        <dbReference type="SAM" id="Phobius"/>
    </source>
</evidence>
<proteinExistence type="predicted"/>
<evidence type="ECO:0000313" key="2">
    <source>
        <dbReference type="EMBL" id="GBG35341.1"/>
    </source>
</evidence>
<sequence length="114" mass="11822">MTTPITPFGAAAAGGANLSVAGGAMSISRKLMTVLTFTTVFSIILITVFVMNIMWAPASGDKIEECGGGDSDEEDENKCSGTTKGAAIRNYIGVAVSTIMLVTLLPGFYFTNAM</sequence>
<keyword evidence="1" id="KW-1133">Transmembrane helix</keyword>
<feature type="transmembrane region" description="Helical" evidence="1">
    <location>
        <begin position="34"/>
        <end position="55"/>
    </location>
</feature>
<feature type="transmembrane region" description="Helical" evidence="1">
    <location>
        <begin position="91"/>
        <end position="110"/>
    </location>
</feature>
<dbReference type="EMBL" id="BFCC01000001">
    <property type="protein sequence ID" value="GBG35341.1"/>
    <property type="molecule type" value="Genomic_DNA"/>
</dbReference>
<keyword evidence="1" id="KW-0812">Transmembrane</keyword>
<accession>A0A401IP14</accession>
<name>A0A401IP14_9VIRU</name>
<organism evidence="2">
    <name type="scientific">Hemigrapsus takanoi nimavirus</name>
    <dbReference type="NCBI Taxonomy" id="2133792"/>
    <lineage>
        <taxon>Viruses</taxon>
        <taxon>Viruses incertae sedis</taxon>
        <taxon>Naldaviricetes</taxon>
        <taxon>Nimaviridae</taxon>
    </lineage>
</organism>
<keyword evidence="1" id="KW-0472">Membrane</keyword>
<reference evidence="2" key="1">
    <citation type="journal article" date="2018" name="J. Virol.">
        <title>Crustacean Genome Exploration Reveals the Evolutionary Origin of White Spot Syndrome Virus.</title>
        <authorList>
            <person name="Kawato S."/>
            <person name="Shitara A."/>
            <person name="Wang Y."/>
            <person name="Nozaki R."/>
            <person name="Kondo H."/>
            <person name="Hirono I."/>
        </authorList>
    </citation>
    <scope>NUCLEOTIDE SEQUENCE</scope>
    <source>
        <strain evidence="2">TUMSAT-1</strain>
    </source>
</reference>
<comment type="caution">
    <text evidence="2">The sequence shown here is derived from an EMBL/GenBank/DDBJ whole genome shotgun (WGS) entry which is preliminary data.</text>
</comment>
<protein>
    <submittedName>
        <fullName evidence="2">Wsv414-like protein</fullName>
    </submittedName>
</protein>